<dbReference type="CDD" id="cd00593">
    <property type="entry name" value="RIBOc"/>
    <property type="match status" value="1"/>
</dbReference>
<dbReference type="PANTHER" id="PTHR11207">
    <property type="entry name" value="RIBONUCLEASE III"/>
    <property type="match status" value="1"/>
</dbReference>
<evidence type="ECO:0000256" key="5">
    <source>
        <dbReference type="ARBA" id="ARBA00022759"/>
    </source>
</evidence>
<dbReference type="SUPFAM" id="SSF54768">
    <property type="entry name" value="dsRNA-binding domain-like"/>
    <property type="match status" value="1"/>
</dbReference>
<keyword evidence="5 8" id="KW-0255">Endonuclease</keyword>
<dbReference type="Gene3D" id="1.10.1520.10">
    <property type="entry name" value="Ribonuclease III domain"/>
    <property type="match status" value="1"/>
</dbReference>
<feature type="binding site" evidence="8">
    <location>
        <position position="133"/>
    </location>
    <ligand>
        <name>Mg(2+)</name>
        <dbReference type="ChEBI" id="CHEBI:18420"/>
    </ligand>
</feature>
<comment type="subunit">
    <text evidence="8">Homodimer.</text>
</comment>
<dbReference type="HAMAP" id="MF_00104">
    <property type="entry name" value="RNase_III"/>
    <property type="match status" value="1"/>
</dbReference>
<dbReference type="InterPro" id="IPR036389">
    <property type="entry name" value="RNase_III_sf"/>
</dbReference>
<feature type="active site" evidence="8">
    <location>
        <position position="133"/>
    </location>
</feature>
<evidence type="ECO:0000256" key="3">
    <source>
        <dbReference type="ARBA" id="ARBA00022664"/>
    </source>
</evidence>
<dbReference type="Pfam" id="PF00035">
    <property type="entry name" value="dsrm"/>
    <property type="match status" value="1"/>
</dbReference>
<dbReference type="SMART" id="SM00535">
    <property type="entry name" value="RIBOc"/>
    <property type="match status" value="1"/>
</dbReference>
<evidence type="ECO:0000256" key="6">
    <source>
        <dbReference type="ARBA" id="ARBA00022801"/>
    </source>
</evidence>
<evidence type="ECO:0000259" key="10">
    <source>
        <dbReference type="PROSITE" id="PS50142"/>
    </source>
</evidence>
<evidence type="ECO:0000256" key="7">
    <source>
        <dbReference type="ARBA" id="ARBA00022884"/>
    </source>
</evidence>
<keyword evidence="8" id="KW-0699">rRNA-binding</keyword>
<protein>
    <recommendedName>
        <fullName evidence="8">Ribonuclease 3</fullName>
        <ecNumber evidence="8">3.1.26.3</ecNumber>
    </recommendedName>
    <alternativeName>
        <fullName evidence="8">Ribonuclease III</fullName>
        <shortName evidence="8">RNase III</shortName>
    </alternativeName>
</protein>
<organism evidence="11 12">
    <name type="scientific">Cyanobium gracile UHCC 0139</name>
    <dbReference type="NCBI Taxonomy" id="3110308"/>
    <lineage>
        <taxon>Bacteria</taxon>
        <taxon>Bacillati</taxon>
        <taxon>Cyanobacteriota</taxon>
        <taxon>Cyanophyceae</taxon>
        <taxon>Synechococcales</taxon>
        <taxon>Prochlorococcaceae</taxon>
        <taxon>Cyanobium</taxon>
    </lineage>
</organism>
<dbReference type="NCBIfam" id="TIGR02191">
    <property type="entry name" value="RNaseIII"/>
    <property type="match status" value="1"/>
</dbReference>
<name>A0ABU5RY11_9CYAN</name>
<evidence type="ECO:0000313" key="12">
    <source>
        <dbReference type="Proteomes" id="UP001304461"/>
    </source>
</evidence>
<feature type="domain" description="RNase III" evidence="10">
    <location>
        <begin position="9"/>
        <end position="144"/>
    </location>
</feature>
<keyword evidence="8" id="KW-0819">tRNA processing</keyword>
<dbReference type="RefSeq" id="WP_323306611.1">
    <property type="nucleotide sequence ID" value="NZ_JAYGHX010000014.1"/>
</dbReference>
<dbReference type="Gene3D" id="3.30.160.20">
    <property type="match status" value="1"/>
</dbReference>
<proteinExistence type="inferred from homology"/>
<comment type="function">
    <text evidence="8">Digests double-stranded RNA. Involved in the processing of primary rRNA transcript to yield the immediate precursors to the large and small rRNAs (23S and 16S). Processes some mRNAs, and tRNAs when they are encoded in the rRNA operon. Processes pre-crRNA and tracrRNA of type II CRISPR loci if present in the organism.</text>
</comment>
<dbReference type="Pfam" id="PF14622">
    <property type="entry name" value="Ribonucleas_3_3"/>
    <property type="match status" value="1"/>
</dbReference>
<comment type="similarity">
    <text evidence="2">Belongs to the ribonuclease III family.</text>
</comment>
<dbReference type="SUPFAM" id="SSF69065">
    <property type="entry name" value="RNase III domain-like"/>
    <property type="match status" value="1"/>
</dbReference>
<evidence type="ECO:0000256" key="1">
    <source>
        <dbReference type="ARBA" id="ARBA00000109"/>
    </source>
</evidence>
<evidence type="ECO:0000256" key="4">
    <source>
        <dbReference type="ARBA" id="ARBA00022722"/>
    </source>
</evidence>
<keyword evidence="6 8" id="KW-0378">Hydrolase</keyword>
<keyword evidence="3 8" id="KW-0507">mRNA processing</keyword>
<evidence type="ECO:0000313" key="11">
    <source>
        <dbReference type="EMBL" id="MEA5392684.1"/>
    </source>
</evidence>
<keyword evidence="8" id="KW-0698">rRNA processing</keyword>
<dbReference type="EMBL" id="JAYGHX010000014">
    <property type="protein sequence ID" value="MEA5392684.1"/>
    <property type="molecule type" value="Genomic_DNA"/>
</dbReference>
<dbReference type="SMART" id="SM00358">
    <property type="entry name" value="DSRM"/>
    <property type="match status" value="1"/>
</dbReference>
<dbReference type="PROSITE" id="PS00517">
    <property type="entry name" value="RNASE_3_1"/>
    <property type="match status" value="1"/>
</dbReference>
<evidence type="ECO:0000256" key="8">
    <source>
        <dbReference type="HAMAP-Rule" id="MF_00104"/>
    </source>
</evidence>
<gene>
    <name evidence="8 11" type="primary">rnc</name>
    <name evidence="11" type="ORF">VB738_15575</name>
</gene>
<sequence length="251" mass="26861">MTPQRRQKILAFLESLGFGGASGLLPPDPAAADAALDTLDEALTHSSTGLPRHHDRLEFLGDAVLRLAAAEFLHREHPSLGVGDTSALRAQLVSDRWLSELARTIALEPVLLMGPMAAGDRAGRSTVLAECCEALVGAIYTVGGGPQGGLVAVQRWLAPHWQVSAAELLADPARHNWKSVLQEWSQGQGKGLPAYRCHERSRVHGDPERFECRVEVADLSGEGRGRSRREAEQQAARAALAALALRPAPGC</sequence>
<keyword evidence="4 8" id="KW-0540">Nuclease</keyword>
<accession>A0ABU5RY11</accession>
<dbReference type="PROSITE" id="PS50142">
    <property type="entry name" value="RNASE_3_2"/>
    <property type="match status" value="1"/>
</dbReference>
<dbReference type="PROSITE" id="PS50137">
    <property type="entry name" value="DS_RBD"/>
    <property type="match status" value="1"/>
</dbReference>
<dbReference type="InterPro" id="IPR000999">
    <property type="entry name" value="RNase_III_dom"/>
</dbReference>
<evidence type="ECO:0000256" key="2">
    <source>
        <dbReference type="ARBA" id="ARBA00010183"/>
    </source>
</evidence>
<comment type="catalytic activity">
    <reaction evidence="1 8">
        <text>Endonucleolytic cleavage to 5'-phosphomonoester.</text>
        <dbReference type="EC" id="3.1.26.3"/>
    </reaction>
</comment>
<keyword evidence="8" id="KW-0479">Metal-binding</keyword>
<dbReference type="EC" id="3.1.26.3" evidence="8"/>
<comment type="caution">
    <text evidence="11">The sequence shown here is derived from an EMBL/GenBank/DDBJ whole genome shotgun (WGS) entry which is preliminary data.</text>
</comment>
<dbReference type="InterPro" id="IPR014720">
    <property type="entry name" value="dsRBD_dom"/>
</dbReference>
<feature type="domain" description="DRBM" evidence="9">
    <location>
        <begin position="176"/>
        <end position="245"/>
    </location>
</feature>
<feature type="binding site" evidence="8">
    <location>
        <position position="58"/>
    </location>
    <ligand>
        <name>Mg(2+)</name>
        <dbReference type="ChEBI" id="CHEBI:18420"/>
    </ligand>
</feature>
<comment type="subcellular location">
    <subcellularLocation>
        <location evidence="8">Cytoplasm</location>
    </subcellularLocation>
</comment>
<dbReference type="PANTHER" id="PTHR11207:SF0">
    <property type="entry name" value="RIBONUCLEASE 3"/>
    <property type="match status" value="1"/>
</dbReference>
<reference evidence="11 12" key="1">
    <citation type="submission" date="2023-12" db="EMBL/GenBank/DDBJ databases">
        <title>Baltic Sea Cyanobacteria.</title>
        <authorList>
            <person name="Delbaje E."/>
            <person name="Fewer D.P."/>
            <person name="Shishido T.K."/>
        </authorList>
    </citation>
    <scope>NUCLEOTIDE SEQUENCE [LARGE SCALE GENOMIC DNA]</scope>
    <source>
        <strain evidence="11 12">UHCC 0139</strain>
    </source>
</reference>
<evidence type="ECO:0000259" key="9">
    <source>
        <dbReference type="PROSITE" id="PS50137"/>
    </source>
</evidence>
<dbReference type="Proteomes" id="UP001304461">
    <property type="component" value="Unassembled WGS sequence"/>
</dbReference>
<keyword evidence="7 8" id="KW-0694">RNA-binding</keyword>
<dbReference type="InterPro" id="IPR011907">
    <property type="entry name" value="RNase_III"/>
</dbReference>
<dbReference type="GO" id="GO:0004525">
    <property type="term" value="F:ribonuclease III activity"/>
    <property type="evidence" value="ECO:0007669"/>
    <property type="project" value="UniProtKB-EC"/>
</dbReference>
<comment type="cofactor">
    <cofactor evidence="8">
        <name>Mg(2+)</name>
        <dbReference type="ChEBI" id="CHEBI:18420"/>
    </cofactor>
</comment>
<feature type="active site" evidence="8">
    <location>
        <position position="62"/>
    </location>
</feature>
<keyword evidence="12" id="KW-1185">Reference proteome</keyword>
<keyword evidence="8" id="KW-0460">Magnesium</keyword>
<keyword evidence="8" id="KW-0963">Cytoplasm</keyword>
<feature type="binding site" evidence="8">
    <location>
        <position position="130"/>
    </location>
    <ligand>
        <name>Mg(2+)</name>
        <dbReference type="ChEBI" id="CHEBI:18420"/>
    </ligand>
</feature>